<feature type="region of interest" description="Disordered" evidence="3">
    <location>
        <begin position="54"/>
        <end position="87"/>
    </location>
</feature>
<dbReference type="eggNOG" id="KOG3034">
    <property type="taxonomic scope" value="Eukaryota"/>
</dbReference>
<dbReference type="GO" id="GO:0005634">
    <property type="term" value="C:nucleus"/>
    <property type="evidence" value="ECO:0007669"/>
    <property type="project" value="TreeGrafter"/>
</dbReference>
<dbReference type="GO" id="GO:0030674">
    <property type="term" value="F:protein-macromolecule adaptor activity"/>
    <property type="evidence" value="ECO:0007669"/>
    <property type="project" value="EnsemblFungi"/>
</dbReference>
<dbReference type="PANTHER" id="PTHR13261">
    <property type="entry name" value="BRCA2 AND CDKN1A INTERACTING PROTEIN"/>
    <property type="match status" value="1"/>
</dbReference>
<dbReference type="HOGENOM" id="CLU_068770_2_1_1"/>
<protein>
    <recommendedName>
        <fullName evidence="2">Protein BCP1</fullName>
    </recommendedName>
</protein>
<dbReference type="Proteomes" id="UP000005627">
    <property type="component" value="Chromosome 5"/>
</dbReference>
<accession>G8ZV05</accession>
<name>G8ZV05_TORDE</name>
<dbReference type="EMBL" id="HE616746">
    <property type="protein sequence ID" value="CCE92449.1"/>
    <property type="molecule type" value="Genomic_DNA"/>
</dbReference>
<dbReference type="GO" id="GO:0044183">
    <property type="term" value="F:protein folding chaperone"/>
    <property type="evidence" value="ECO:0007669"/>
    <property type="project" value="EnsemblFungi"/>
</dbReference>
<dbReference type="InParanoid" id="G8ZV05"/>
<dbReference type="KEGG" id="tdl:TDEL_0E02060"/>
<dbReference type="GO" id="GO:0000055">
    <property type="term" value="P:ribosomal large subunit export from nucleus"/>
    <property type="evidence" value="ECO:0007669"/>
    <property type="project" value="EnsemblFungi"/>
</dbReference>
<evidence type="ECO:0000256" key="3">
    <source>
        <dbReference type="SAM" id="MobiDB-lite"/>
    </source>
</evidence>
<evidence type="ECO:0000313" key="5">
    <source>
        <dbReference type="Proteomes" id="UP000005627"/>
    </source>
</evidence>
<dbReference type="InterPro" id="IPR025602">
    <property type="entry name" value="BCP1_family"/>
</dbReference>
<reference evidence="4 5" key="1">
    <citation type="journal article" date="2011" name="Proc. Natl. Acad. Sci. U.S.A.">
        <title>Evolutionary erosion of yeast sex chromosomes by mating-type switching accidents.</title>
        <authorList>
            <person name="Gordon J.L."/>
            <person name="Armisen D."/>
            <person name="Proux-Wera E."/>
            <person name="Oheigeartaigh S.S."/>
            <person name="Byrne K.P."/>
            <person name="Wolfe K.H."/>
        </authorList>
    </citation>
    <scope>NUCLEOTIDE SEQUENCE [LARGE SCALE GENOMIC DNA]</scope>
    <source>
        <strain evidence="5">ATCC 10662 / CBS 1146 / NBRC 0425 / NCYC 2629 / NRRL Y-866</strain>
    </source>
</reference>
<dbReference type="GeneID" id="11503850"/>
<dbReference type="GO" id="GO:0006611">
    <property type="term" value="P:protein export from nucleus"/>
    <property type="evidence" value="ECO:0007669"/>
    <property type="project" value="EnsemblFungi"/>
</dbReference>
<sequence>MRNFSLFFIIDNLKFHARMKSLKNDELKIIDNQRLPNPPYKPFTMVQPVKLSELSNRKRRANEEEASEESEIDVSSTDDSQDSDEDEAEEIVNIDFDFFNGNPEVDFHALKNLMRQLLGPQESTRVQISQLADLILESPTTTIKTDGEESDPYCFLSFVNYKEHRDSDYAKYLHKVDPKLSSFLQTIDANEKKSCALVLSERLINMPAEVIPPLFKITLEDVTKTLGDDKHYDFFVIVSRKYEVNFDQDSDDDSDEESNKRSKKRVKQAELDFFHPEDRYSRNTQNFTTIRQVKKEIVNSYTIVDHQGLVKSIQDLEQEIQTWQ</sequence>
<dbReference type="Pfam" id="PF13862">
    <property type="entry name" value="BCCIP"/>
    <property type="match status" value="1"/>
</dbReference>
<dbReference type="OrthoDB" id="27543at2759"/>
<dbReference type="RefSeq" id="XP_003681660.1">
    <property type="nucleotide sequence ID" value="XM_003681612.1"/>
</dbReference>
<proteinExistence type="inferred from homology"/>
<dbReference type="STRING" id="1076872.G8ZV05"/>
<organism evidence="4 5">
    <name type="scientific">Torulaspora delbrueckii</name>
    <name type="common">Yeast</name>
    <name type="synonym">Candida colliculosa</name>
    <dbReference type="NCBI Taxonomy" id="4950"/>
    <lineage>
        <taxon>Eukaryota</taxon>
        <taxon>Fungi</taxon>
        <taxon>Dikarya</taxon>
        <taxon>Ascomycota</taxon>
        <taxon>Saccharomycotina</taxon>
        <taxon>Saccharomycetes</taxon>
        <taxon>Saccharomycetales</taxon>
        <taxon>Saccharomycetaceae</taxon>
        <taxon>Torulaspora</taxon>
    </lineage>
</organism>
<keyword evidence="5" id="KW-1185">Reference proteome</keyword>
<evidence type="ECO:0000256" key="2">
    <source>
        <dbReference type="ARBA" id="ARBA00014649"/>
    </source>
</evidence>
<gene>
    <name evidence="4" type="primary">TDEL0E02060</name>
    <name evidence="4" type="ORF">TDEL_0E02060</name>
</gene>
<dbReference type="AlphaFoldDB" id="G8ZV05"/>
<evidence type="ECO:0000256" key="1">
    <source>
        <dbReference type="ARBA" id="ARBA00006781"/>
    </source>
</evidence>
<dbReference type="PANTHER" id="PTHR13261:SF0">
    <property type="entry name" value="BRCA2 AND CDKN1A-INTERACTING PROTEIN"/>
    <property type="match status" value="1"/>
</dbReference>
<dbReference type="FunCoup" id="G8ZV05">
    <property type="interactions" value="1060"/>
</dbReference>
<comment type="similarity">
    <text evidence="1">Belongs to the BCP1 family.</text>
</comment>
<evidence type="ECO:0000313" key="4">
    <source>
        <dbReference type="EMBL" id="CCE92449.1"/>
    </source>
</evidence>